<evidence type="ECO:0000256" key="2">
    <source>
        <dbReference type="SAM" id="Phobius"/>
    </source>
</evidence>
<dbReference type="AlphaFoldDB" id="A0A1H6CKU1"/>
<feature type="region of interest" description="Disordered" evidence="1">
    <location>
        <begin position="218"/>
        <end position="255"/>
    </location>
</feature>
<accession>A0A1H6CKU1</accession>
<feature type="transmembrane region" description="Helical" evidence="2">
    <location>
        <begin position="190"/>
        <end position="210"/>
    </location>
</feature>
<protein>
    <recommendedName>
        <fullName evidence="5">Capsular polysaccharide biosynthesis protein</fullName>
    </recommendedName>
</protein>
<organism evidence="3 4">
    <name type="scientific">Nonomuraea solani</name>
    <dbReference type="NCBI Taxonomy" id="1144553"/>
    <lineage>
        <taxon>Bacteria</taxon>
        <taxon>Bacillati</taxon>
        <taxon>Actinomycetota</taxon>
        <taxon>Actinomycetes</taxon>
        <taxon>Streptosporangiales</taxon>
        <taxon>Streptosporangiaceae</taxon>
        <taxon>Nonomuraea</taxon>
    </lineage>
</organism>
<keyword evidence="2" id="KW-1133">Transmembrane helix</keyword>
<evidence type="ECO:0000313" key="3">
    <source>
        <dbReference type="EMBL" id="SEG73611.1"/>
    </source>
</evidence>
<dbReference type="Proteomes" id="UP000236732">
    <property type="component" value="Unassembled WGS sequence"/>
</dbReference>
<evidence type="ECO:0008006" key="5">
    <source>
        <dbReference type="Google" id="ProtNLM"/>
    </source>
</evidence>
<keyword evidence="2" id="KW-0812">Transmembrane</keyword>
<feature type="compositionally biased region" description="Basic and acidic residues" evidence="1">
    <location>
        <begin position="244"/>
        <end position="255"/>
    </location>
</feature>
<proteinExistence type="predicted"/>
<evidence type="ECO:0000256" key="1">
    <source>
        <dbReference type="SAM" id="MobiDB-lite"/>
    </source>
</evidence>
<dbReference type="EMBL" id="FNVT01000004">
    <property type="protein sequence ID" value="SEG73611.1"/>
    <property type="molecule type" value="Genomic_DNA"/>
</dbReference>
<sequence length="255" mass="26857">MAFWNDLLGLLRRRNIALPILALGLVLALVAFFLGPSRYKTESSLILTAPPSGGTLSMDPTKPVGLTNPLLQYNDGLRTVAGILIVALNSKEELRKLGVEEGGGTEIVIDDGRSNSDLLGVVTLGPFLHVMVESDSPDTAKLILERAHQRLNAELVKYQTTLGAPKSTFIAINTVALLPPEYDGSGKTQLALGTLIGTLLLGFAGAYGVLVRGLFPRPAPAPAPASEEAEPAPPEGGSVNGRVPLKEQDEAAPRP</sequence>
<keyword evidence="4" id="KW-1185">Reference proteome</keyword>
<reference evidence="3 4" key="1">
    <citation type="submission" date="2016-10" db="EMBL/GenBank/DDBJ databases">
        <authorList>
            <person name="de Groot N.N."/>
        </authorList>
    </citation>
    <scope>NUCLEOTIDE SEQUENCE [LARGE SCALE GENOMIC DNA]</scope>
    <source>
        <strain evidence="3 4">CGMCC 4.7037</strain>
    </source>
</reference>
<feature type="transmembrane region" description="Helical" evidence="2">
    <location>
        <begin position="16"/>
        <end position="35"/>
    </location>
</feature>
<keyword evidence="2" id="KW-0472">Membrane</keyword>
<gene>
    <name evidence="3" type="ORF">SAMN05444920_10497</name>
</gene>
<name>A0A1H6CKU1_9ACTN</name>
<evidence type="ECO:0000313" key="4">
    <source>
        <dbReference type="Proteomes" id="UP000236732"/>
    </source>
</evidence>